<dbReference type="InterPro" id="IPR008513">
    <property type="entry name" value="tRNA(Met)_cyd_acetate_ligase"/>
</dbReference>
<dbReference type="eggNOG" id="COG1323">
    <property type="taxonomic scope" value="Bacteria"/>
</dbReference>
<comment type="similarity">
    <text evidence="3">Belongs to the TmcAL family.</text>
</comment>
<sequence length="406" mass="45770">MKAVGLVVEYNPFHNGHLYHVGKAKEDAGADVVIAVMSGSFLQRGEPALVSKHVRAEMALQAGVDLVVELPYGYSVQTAPYFAEGAVRLLTALQCGNLHFGSEEGDIDRFLQLLAFMKKNDHAYQQQTKEFLKKGYAYPRASAEAFALLHGSSTQLSLNEPNNILGFHYVQQIDAQASSMEPLTTLRIAASYHDENMGEGTIASATSIRKALLHKKNVEYVLPASTARLLDHYKQSHGHVHFWEDYFPYLKYQILTRTPAELKQIAECEEGLEYRLIETGRQANSFSDWLSRLKTKRYTKTRLQRLFVHLLTNTTKEEMATVRSGQENHYIRLLGMSETGKSYLNQNKKSFAFPIVTRESELKQFGALASLDQRATACYWLTKPGALHSEAMKQEFQVTPLLLKNS</sequence>
<evidence type="ECO:0000256" key="3">
    <source>
        <dbReference type="HAMAP-Rule" id="MF_01539"/>
    </source>
</evidence>
<dbReference type="HAMAP" id="MF_01539">
    <property type="entry name" value="TmcAL"/>
    <property type="match status" value="1"/>
</dbReference>
<keyword evidence="3" id="KW-0067">ATP-binding</keyword>
<name>A0A060M4D1_9BACI</name>
<evidence type="ECO:0000256" key="2">
    <source>
        <dbReference type="ARBA" id="ARBA00022694"/>
    </source>
</evidence>
<keyword evidence="3" id="KW-0547">Nucleotide-binding</keyword>
<organism evidence="4 5">
    <name type="scientific">Shouchella lehensis G1</name>
    <dbReference type="NCBI Taxonomy" id="1246626"/>
    <lineage>
        <taxon>Bacteria</taxon>
        <taxon>Bacillati</taxon>
        <taxon>Bacillota</taxon>
        <taxon>Bacilli</taxon>
        <taxon>Bacillales</taxon>
        <taxon>Bacillaceae</taxon>
        <taxon>Shouchella</taxon>
    </lineage>
</organism>
<evidence type="ECO:0000313" key="5">
    <source>
        <dbReference type="Proteomes" id="UP000027142"/>
    </source>
</evidence>
<dbReference type="SUPFAM" id="SSF52374">
    <property type="entry name" value="Nucleotidylyl transferase"/>
    <property type="match status" value="1"/>
</dbReference>
<dbReference type="PATRIC" id="fig|1246626.3.peg.2356"/>
<dbReference type="GO" id="GO:0000049">
    <property type="term" value="F:tRNA binding"/>
    <property type="evidence" value="ECO:0007669"/>
    <property type="project" value="UniProtKB-KW"/>
</dbReference>
<feature type="binding site" evidence="3">
    <location>
        <position position="162"/>
    </location>
    <ligand>
        <name>ATP</name>
        <dbReference type="ChEBI" id="CHEBI:30616"/>
    </ligand>
</feature>
<reference evidence="4 5" key="1">
    <citation type="journal article" date="2014" name="Gene">
        <title>A comparative genomic analysis of the alkalitolerant soil bacterium Bacillus lehensis G1.</title>
        <authorList>
            <person name="Noor Y.M."/>
            <person name="Samsulrizal N.H."/>
            <person name="Jema'on N.A."/>
            <person name="Low K.O."/>
            <person name="Ramli A.N."/>
            <person name="Alias N.I."/>
            <person name="Damis S.I."/>
            <person name="Fuzi S.F."/>
            <person name="Isa M.N."/>
            <person name="Murad A.M."/>
            <person name="Raih M.F."/>
            <person name="Bakar F.D."/>
            <person name="Najimudin N."/>
            <person name="Mahadi N.M."/>
            <person name="Illias R.M."/>
        </authorList>
    </citation>
    <scope>NUCLEOTIDE SEQUENCE [LARGE SCALE GENOMIC DNA]</scope>
    <source>
        <strain evidence="4 5">G1</strain>
    </source>
</reference>
<dbReference type="OrthoDB" id="9769796at2"/>
<dbReference type="AlphaFoldDB" id="A0A060M4D1"/>
<keyword evidence="3" id="KW-0963">Cytoplasm</keyword>
<evidence type="ECO:0000313" key="4">
    <source>
        <dbReference type="EMBL" id="AIC94934.1"/>
    </source>
</evidence>
<dbReference type="PANTHER" id="PTHR37825">
    <property type="entry name" value="TRNA(MET) CYTIDINE ACETATE LIGASE"/>
    <property type="match status" value="1"/>
</dbReference>
<dbReference type="InterPro" id="IPR014729">
    <property type="entry name" value="Rossmann-like_a/b/a_fold"/>
</dbReference>
<dbReference type="RefSeq" id="WP_038480997.1">
    <property type="nucleotide sequence ID" value="NZ_CP003923.1"/>
</dbReference>
<keyword evidence="1 3" id="KW-0436">Ligase</keyword>
<dbReference type="GO" id="GO:0005737">
    <property type="term" value="C:cytoplasm"/>
    <property type="evidence" value="ECO:0007669"/>
    <property type="project" value="UniProtKB-SubCell"/>
</dbReference>
<feature type="binding site" evidence="3">
    <location>
        <position position="101"/>
    </location>
    <ligand>
        <name>ATP</name>
        <dbReference type="ChEBI" id="CHEBI:30616"/>
    </ligand>
</feature>
<dbReference type="KEGG" id="ble:BleG1_2356"/>
<dbReference type="HOGENOM" id="CLU_038915_0_2_9"/>
<dbReference type="Proteomes" id="UP000027142">
    <property type="component" value="Chromosome"/>
</dbReference>
<comment type="catalytic activity">
    <reaction evidence="3">
        <text>cytidine(34) in elongator tRNA(Met) + acetate + ATP = N(4)-acetylcytidine(34) in elongator tRNA(Met) + AMP + diphosphate</text>
        <dbReference type="Rhea" id="RHEA:58144"/>
        <dbReference type="Rhea" id="RHEA-COMP:10693"/>
        <dbReference type="Rhea" id="RHEA-COMP:10694"/>
        <dbReference type="ChEBI" id="CHEBI:30089"/>
        <dbReference type="ChEBI" id="CHEBI:30616"/>
        <dbReference type="ChEBI" id="CHEBI:33019"/>
        <dbReference type="ChEBI" id="CHEBI:74900"/>
        <dbReference type="ChEBI" id="CHEBI:82748"/>
        <dbReference type="ChEBI" id="CHEBI:456215"/>
    </reaction>
</comment>
<dbReference type="EMBL" id="CP003923">
    <property type="protein sequence ID" value="AIC94934.1"/>
    <property type="molecule type" value="Genomic_DNA"/>
</dbReference>
<protein>
    <recommendedName>
        <fullName evidence="3">tRNA(Met) cytidine acetate ligase</fullName>
        <ecNumber evidence="3">6.3.4.-</ecNumber>
    </recommendedName>
</protein>
<keyword evidence="3" id="KW-0820">tRNA-binding</keyword>
<comment type="function">
    <text evidence="3">Catalyzes the formation of N(4)-acetylcytidine (ac(4)C) at the wobble position of elongator tRNA(Met), using acetate and ATP as substrates. First activates an acetate ion to form acetyladenylate (Ac-AMP) and then transfers the acetyl group to tRNA to form ac(4)C34.</text>
</comment>
<accession>A0A060M4D1</accession>
<dbReference type="GO" id="GO:0006400">
    <property type="term" value="P:tRNA modification"/>
    <property type="evidence" value="ECO:0007669"/>
    <property type="project" value="UniProtKB-UniRule"/>
</dbReference>
<gene>
    <name evidence="3" type="primary">tmcAL</name>
    <name evidence="4" type="ORF">BleG1_2356</name>
</gene>
<dbReference type="EC" id="6.3.4.-" evidence="3"/>
<comment type="subcellular location">
    <subcellularLocation>
        <location evidence="3">Cytoplasm</location>
    </subcellularLocation>
</comment>
<keyword evidence="5" id="KW-1185">Reference proteome</keyword>
<dbReference type="Gene3D" id="3.40.50.620">
    <property type="entry name" value="HUPs"/>
    <property type="match status" value="1"/>
</dbReference>
<dbReference type="PANTHER" id="PTHR37825:SF1">
    <property type="entry name" value="TRNA(MET) CYTIDINE ACETATE LIGASE"/>
    <property type="match status" value="1"/>
</dbReference>
<feature type="binding site" evidence="3">
    <location>
        <begin position="187"/>
        <end position="188"/>
    </location>
    <ligand>
        <name>ATP</name>
        <dbReference type="ChEBI" id="CHEBI:30616"/>
    </ligand>
</feature>
<dbReference type="GO" id="GO:0016879">
    <property type="term" value="F:ligase activity, forming carbon-nitrogen bonds"/>
    <property type="evidence" value="ECO:0007669"/>
    <property type="project" value="UniProtKB-UniRule"/>
</dbReference>
<keyword evidence="3" id="KW-0694">RNA-binding</keyword>
<evidence type="ECO:0000256" key="1">
    <source>
        <dbReference type="ARBA" id="ARBA00022598"/>
    </source>
</evidence>
<feature type="binding site" evidence="3">
    <location>
        <begin position="7"/>
        <end position="20"/>
    </location>
    <ligand>
        <name>ATP</name>
        <dbReference type="ChEBI" id="CHEBI:30616"/>
    </ligand>
</feature>
<dbReference type="STRING" id="1246626.BleG1_2356"/>
<dbReference type="Pfam" id="PF05636">
    <property type="entry name" value="HIGH_NTase1"/>
    <property type="match status" value="1"/>
</dbReference>
<dbReference type="NCBIfam" id="NF010191">
    <property type="entry name" value="PRK13670.1"/>
    <property type="match status" value="1"/>
</dbReference>
<keyword evidence="2 3" id="KW-0819">tRNA processing</keyword>
<dbReference type="GO" id="GO:0005524">
    <property type="term" value="F:ATP binding"/>
    <property type="evidence" value="ECO:0007669"/>
    <property type="project" value="UniProtKB-KW"/>
</dbReference>
<proteinExistence type="inferred from homology"/>